<comment type="caution">
    <text evidence="2">The sequence shown here is derived from an EMBL/GenBank/DDBJ whole genome shotgun (WGS) entry which is preliminary data.</text>
</comment>
<name>A0A926USZ6_9CYAN</name>
<sequence length="48" mass="5361">MNGLMQQLRNMVEYLSDAIARIFTPSNDDFPATGEQPYKGDPAAESNR</sequence>
<evidence type="ECO:0000313" key="3">
    <source>
        <dbReference type="Proteomes" id="UP000631421"/>
    </source>
</evidence>
<feature type="region of interest" description="Disordered" evidence="1">
    <location>
        <begin position="25"/>
        <end position="48"/>
    </location>
</feature>
<accession>A0A926USZ6</accession>
<protein>
    <recommendedName>
        <fullName evidence="4">Isochorismate synthase</fullName>
    </recommendedName>
</protein>
<gene>
    <name evidence="2" type="ORF">H6F44_05625</name>
</gene>
<reference evidence="2" key="2">
    <citation type="submission" date="2020-08" db="EMBL/GenBank/DDBJ databases">
        <authorList>
            <person name="Chen M."/>
            <person name="Teng W."/>
            <person name="Zhao L."/>
            <person name="Hu C."/>
            <person name="Zhou Y."/>
            <person name="Han B."/>
            <person name="Song L."/>
            <person name="Shu W."/>
        </authorList>
    </citation>
    <scope>NUCLEOTIDE SEQUENCE</scope>
    <source>
        <strain evidence="2">FACHB-1277</strain>
    </source>
</reference>
<evidence type="ECO:0008006" key="4">
    <source>
        <dbReference type="Google" id="ProtNLM"/>
    </source>
</evidence>
<dbReference type="RefSeq" id="WP_190349974.1">
    <property type="nucleotide sequence ID" value="NZ_JACJPY010000010.1"/>
</dbReference>
<organism evidence="2 3">
    <name type="scientific">Pseudanabaena cinerea FACHB-1277</name>
    <dbReference type="NCBI Taxonomy" id="2949581"/>
    <lineage>
        <taxon>Bacteria</taxon>
        <taxon>Bacillati</taxon>
        <taxon>Cyanobacteriota</taxon>
        <taxon>Cyanophyceae</taxon>
        <taxon>Pseudanabaenales</taxon>
        <taxon>Pseudanabaenaceae</taxon>
        <taxon>Pseudanabaena</taxon>
        <taxon>Pseudanabaena cinerea</taxon>
    </lineage>
</organism>
<evidence type="ECO:0000313" key="2">
    <source>
        <dbReference type="EMBL" id="MBD2149607.1"/>
    </source>
</evidence>
<evidence type="ECO:0000256" key="1">
    <source>
        <dbReference type="SAM" id="MobiDB-lite"/>
    </source>
</evidence>
<dbReference type="EMBL" id="JACJPY010000010">
    <property type="protein sequence ID" value="MBD2149607.1"/>
    <property type="molecule type" value="Genomic_DNA"/>
</dbReference>
<dbReference type="AlphaFoldDB" id="A0A926USZ6"/>
<dbReference type="Proteomes" id="UP000631421">
    <property type="component" value="Unassembled WGS sequence"/>
</dbReference>
<reference evidence="2" key="1">
    <citation type="journal article" date="2015" name="ISME J.">
        <title>Draft Genome Sequence of Streptomyces incarnatus NRRL8089, which Produces the Nucleoside Antibiotic Sinefungin.</title>
        <authorList>
            <person name="Oshima K."/>
            <person name="Hattori M."/>
            <person name="Shimizu H."/>
            <person name="Fukuda K."/>
            <person name="Nemoto M."/>
            <person name="Inagaki K."/>
            <person name="Tamura T."/>
        </authorList>
    </citation>
    <scope>NUCLEOTIDE SEQUENCE</scope>
    <source>
        <strain evidence="2">FACHB-1277</strain>
    </source>
</reference>
<keyword evidence="3" id="KW-1185">Reference proteome</keyword>
<proteinExistence type="predicted"/>